<dbReference type="InterPro" id="IPR003602">
    <property type="entry name" value="Topo_IA_DNA-bd_dom"/>
</dbReference>
<evidence type="ECO:0000313" key="14">
    <source>
        <dbReference type="EMBL" id="THG89262.1"/>
    </source>
</evidence>
<evidence type="ECO:0000313" key="16">
    <source>
        <dbReference type="Proteomes" id="UP000297014"/>
    </source>
</evidence>
<dbReference type="OrthoDB" id="9803554at2"/>
<dbReference type="Gene3D" id="1.10.290.10">
    <property type="entry name" value="Topoisomerase I, domain 4"/>
    <property type="match status" value="1"/>
</dbReference>
<keyword evidence="15" id="KW-1185">Reference proteome</keyword>
<evidence type="ECO:0000313" key="13">
    <source>
        <dbReference type="EMBL" id="KGA96578.1"/>
    </source>
</evidence>
<dbReference type="CDD" id="cd03362">
    <property type="entry name" value="TOPRIM_TopoIA_TopoIII"/>
    <property type="match status" value="1"/>
</dbReference>
<dbReference type="EMBL" id="ALPT02000054">
    <property type="protein sequence ID" value="KGA96578.1"/>
    <property type="molecule type" value="Genomic_DNA"/>
</dbReference>
<dbReference type="InterPro" id="IPR000380">
    <property type="entry name" value="Topo_IA"/>
</dbReference>
<dbReference type="InterPro" id="IPR013826">
    <property type="entry name" value="Topo_IA_cen_sub3"/>
</dbReference>
<dbReference type="PROSITE" id="PS00396">
    <property type="entry name" value="TOPO_IA_1"/>
    <property type="match status" value="1"/>
</dbReference>
<evidence type="ECO:0000256" key="3">
    <source>
        <dbReference type="ARBA" id="ARBA00012891"/>
    </source>
</evidence>
<proteinExistence type="inferred from homology"/>
<sequence length="714" mass="82599">MKLILTEKPSVAKNIADALKIRTKQDGYFEGQDYVITWAFGHLLQLYDAKDYEEKMKIWKMENFPFLPTSFQYKVKSNPKNREKSDPGAAKQFKTIQRLMNRRDVTEIISACDYDREGQIIGDSIIYHKGTNKSVKRLLLNEWTEEEVLNGLQNLELNDKLRPLQDAGVSRQWADWLIGINLTSVATLKYQKGRGKALNIGRVIMPTLKIIYDRDKEIERFKPEDYFKLQATFETTNAEKYSGIYKEKQKEQFEQKAYLTEIQSSLAEKKAKIIKKEKNHKREYPPFLFNLTNLQGYITSKYSGWTSDKVLKVAQSLYEKKYITYPRTSSIALDESLVSKAAHVLSKVKTDYPFQEEIQFKKSQRVFNNQKVESHSAIIPTYVKPKSLSPDEQKVYSAIKNRFVMQFMPLFEYEETIIETKILGVELKGHFFSKGKVVLKEGWKKVEKMETKESLLPNVQLDEIVSVVKGNVTTHQTMPPKPHTEKTLLKVMETCGRHIKEDEEEVEEVLSGFSIGTPATRADTIKKLKDVGYIQTNKKTLTCTSLGKELVETFPIPQLFNLTFTGKLEKALYDMEKQQVTKQQFLSFIYKFTKESVEKIKAGQDQIIQQVEAKSSSSTDVLGKCPICQHPVIEGKKGFGCSNWKNGCKFVIWKNDKFLQTMKKKPTKTMVKNLLKDQVVYVKGLTSKNGNKFNAKLSYEKNKENDYFSWKMDF</sequence>
<dbReference type="PANTHER" id="PTHR11390">
    <property type="entry name" value="PROKARYOTIC DNA TOPOISOMERASE"/>
    <property type="match status" value="1"/>
</dbReference>
<evidence type="ECO:0000256" key="9">
    <source>
        <dbReference type="ARBA" id="ARBA00032235"/>
    </source>
</evidence>
<dbReference type="Proteomes" id="UP000002754">
    <property type="component" value="Unassembled WGS sequence"/>
</dbReference>
<dbReference type="RefSeq" id="WP_003321296.1">
    <property type="nucleotide sequence ID" value="NZ_ALPT02000054.1"/>
</dbReference>
<evidence type="ECO:0000313" key="15">
    <source>
        <dbReference type="Proteomes" id="UP000002754"/>
    </source>
</evidence>
<dbReference type="Gene3D" id="1.10.460.10">
    <property type="entry name" value="Topoisomerase I, domain 2"/>
    <property type="match status" value="1"/>
</dbReference>
<dbReference type="InterPro" id="IPR013824">
    <property type="entry name" value="Topo_IA_cen_sub1"/>
</dbReference>
<dbReference type="InterPro" id="IPR025589">
    <property type="entry name" value="Toprim_C_rpt"/>
</dbReference>
<feature type="domain" description="Toprim" evidence="11">
    <location>
        <begin position="1"/>
        <end position="141"/>
    </location>
</feature>
<reference evidence="13 15" key="1">
    <citation type="journal article" date="2014" name="Genome Announc.">
        <title>Draft Genome Sequence of Bacillus alcalophilus AV1934, a Classic Alkaliphile Isolated from Human Feces in 1934.</title>
        <authorList>
            <person name="Attie O."/>
            <person name="Jayaprakash A."/>
            <person name="Shah H."/>
            <person name="Paulsen I.T."/>
            <person name="Morino M."/>
            <person name="Takahashi Y."/>
            <person name="Narumi I."/>
            <person name="Sachidanandam R."/>
            <person name="Satoh K."/>
            <person name="Ito M."/>
            <person name="Krulwich T.A."/>
        </authorList>
    </citation>
    <scope>NUCLEOTIDE SEQUENCE [LARGE SCALE GENOMIC DNA]</scope>
    <source>
        <strain evidence="13 15">AV1934</strain>
    </source>
</reference>
<dbReference type="PROSITE" id="PS50880">
    <property type="entry name" value="TOPRIM"/>
    <property type="match status" value="1"/>
</dbReference>
<comment type="catalytic activity">
    <reaction evidence="1">
        <text>ATP-independent breakage of single-stranded DNA, followed by passage and rejoining.</text>
        <dbReference type="EC" id="5.6.2.1"/>
    </reaction>
</comment>
<dbReference type="PRINTS" id="PR00417">
    <property type="entry name" value="PRTPISMRASEI"/>
</dbReference>
<keyword evidence="4" id="KW-0799">Topoisomerase</keyword>
<evidence type="ECO:0000256" key="2">
    <source>
        <dbReference type="ARBA" id="ARBA00009446"/>
    </source>
</evidence>
<evidence type="ECO:0000256" key="4">
    <source>
        <dbReference type="ARBA" id="ARBA00023029"/>
    </source>
</evidence>
<dbReference type="InterPro" id="IPR023406">
    <property type="entry name" value="Topo_IA_AS"/>
</dbReference>
<dbReference type="InterPro" id="IPR003601">
    <property type="entry name" value="Topo_IA_2"/>
</dbReference>
<dbReference type="InterPro" id="IPR013825">
    <property type="entry name" value="Topo_IA_cen_sub2"/>
</dbReference>
<dbReference type="GO" id="GO:0006310">
    <property type="term" value="P:DNA recombination"/>
    <property type="evidence" value="ECO:0007669"/>
    <property type="project" value="TreeGrafter"/>
</dbReference>
<dbReference type="eggNOG" id="COG0550">
    <property type="taxonomic scope" value="Bacteria"/>
</dbReference>
<gene>
    <name evidence="14" type="ORF">AJ85_18710</name>
    <name evidence="13" type="ORF">BALCAV_0215230</name>
</gene>
<dbReference type="GO" id="GO:0006281">
    <property type="term" value="P:DNA repair"/>
    <property type="evidence" value="ECO:0007669"/>
    <property type="project" value="TreeGrafter"/>
</dbReference>
<evidence type="ECO:0000256" key="7">
    <source>
        <dbReference type="ARBA" id="ARBA00030003"/>
    </source>
</evidence>
<keyword evidence="6 13" id="KW-0413">Isomerase</keyword>
<dbReference type="EMBL" id="JALP01000250">
    <property type="protein sequence ID" value="THG89262.1"/>
    <property type="molecule type" value="Genomic_DNA"/>
</dbReference>
<dbReference type="AlphaFoldDB" id="A0A094WKV3"/>
<dbReference type="SMART" id="SM00437">
    <property type="entry name" value="TOP1Ac"/>
    <property type="match status" value="1"/>
</dbReference>
<dbReference type="Gene3D" id="2.70.20.10">
    <property type="entry name" value="Topoisomerase I, domain 3"/>
    <property type="match status" value="1"/>
</dbReference>
<dbReference type="EC" id="5.6.2.1" evidence="3"/>
<dbReference type="InterPro" id="IPR023405">
    <property type="entry name" value="Topo_IA_core_domain"/>
</dbReference>
<dbReference type="SMART" id="SM00436">
    <property type="entry name" value="TOP1Bc"/>
    <property type="match status" value="1"/>
</dbReference>
<comment type="similarity">
    <text evidence="2">Belongs to the type IA topoisomerase family.</text>
</comment>
<dbReference type="eggNOG" id="COG0551">
    <property type="taxonomic scope" value="Bacteria"/>
</dbReference>
<evidence type="ECO:0000259" key="11">
    <source>
        <dbReference type="PROSITE" id="PS50880"/>
    </source>
</evidence>
<dbReference type="CDD" id="cd00186">
    <property type="entry name" value="TOP1Ac"/>
    <property type="match status" value="1"/>
</dbReference>
<feature type="domain" description="Topo IA-type catalytic" evidence="12">
    <location>
        <begin position="161"/>
        <end position="597"/>
    </location>
</feature>
<dbReference type="InterPro" id="IPR034144">
    <property type="entry name" value="TOPRIM_TopoIII"/>
</dbReference>
<dbReference type="Pfam" id="PF01751">
    <property type="entry name" value="Toprim"/>
    <property type="match status" value="1"/>
</dbReference>
<evidence type="ECO:0000256" key="1">
    <source>
        <dbReference type="ARBA" id="ARBA00000213"/>
    </source>
</evidence>
<keyword evidence="5" id="KW-0238">DNA-binding</keyword>
<dbReference type="Pfam" id="PF01131">
    <property type="entry name" value="Topoisom_bac"/>
    <property type="match status" value="1"/>
</dbReference>
<evidence type="ECO:0000259" key="12">
    <source>
        <dbReference type="PROSITE" id="PS52039"/>
    </source>
</evidence>
<dbReference type="STRING" id="1218173.BALCAV_0215230"/>
<evidence type="ECO:0000256" key="5">
    <source>
        <dbReference type="ARBA" id="ARBA00023125"/>
    </source>
</evidence>
<dbReference type="PROSITE" id="PS52039">
    <property type="entry name" value="TOPO_IA_2"/>
    <property type="match status" value="1"/>
</dbReference>
<dbReference type="GO" id="GO:0043597">
    <property type="term" value="C:cytoplasmic replication fork"/>
    <property type="evidence" value="ECO:0007669"/>
    <property type="project" value="TreeGrafter"/>
</dbReference>
<dbReference type="SMART" id="SM00493">
    <property type="entry name" value="TOPRIM"/>
    <property type="match status" value="1"/>
</dbReference>
<dbReference type="InterPro" id="IPR013497">
    <property type="entry name" value="Topo_IA_cen"/>
</dbReference>
<evidence type="ECO:0000256" key="10">
    <source>
        <dbReference type="ARBA" id="ARBA00032877"/>
    </source>
</evidence>
<reference evidence="14 16" key="2">
    <citation type="submission" date="2014-01" db="EMBL/GenBank/DDBJ databases">
        <title>Draft genome sequencing of Bacillus alcalophilus CGMCC 1.3604.</title>
        <authorList>
            <person name="Yang J."/>
            <person name="Diao L."/>
            <person name="Yang S."/>
        </authorList>
    </citation>
    <scope>NUCLEOTIDE SEQUENCE [LARGE SCALE GENOMIC DNA]</scope>
    <source>
        <strain evidence="14 16">CGMCC 1.3604</strain>
    </source>
</reference>
<evidence type="ECO:0000256" key="8">
    <source>
        <dbReference type="ARBA" id="ARBA00031985"/>
    </source>
</evidence>
<accession>A0A094WKV3</accession>
<dbReference type="InterPro" id="IPR006171">
    <property type="entry name" value="TOPRIM_dom"/>
</dbReference>
<dbReference type="GO" id="GO:0003917">
    <property type="term" value="F:DNA topoisomerase type I (single strand cut, ATP-independent) activity"/>
    <property type="evidence" value="ECO:0007669"/>
    <property type="project" value="UniProtKB-EC"/>
</dbReference>
<dbReference type="Gene3D" id="3.40.50.140">
    <property type="match status" value="1"/>
</dbReference>
<dbReference type="Pfam" id="PF13342">
    <property type="entry name" value="Toprim_Crpt"/>
    <property type="match status" value="1"/>
</dbReference>
<dbReference type="Proteomes" id="UP000297014">
    <property type="component" value="Unassembled WGS sequence"/>
</dbReference>
<dbReference type="PANTHER" id="PTHR11390:SF21">
    <property type="entry name" value="DNA TOPOISOMERASE 3-ALPHA"/>
    <property type="match status" value="1"/>
</dbReference>
<name>A0A094WKV3_ALKAL</name>
<protein>
    <recommendedName>
        <fullName evidence="3">DNA topoisomerase</fullName>
        <ecNumber evidence="3">5.6.2.1</ecNumber>
    </recommendedName>
    <alternativeName>
        <fullName evidence="10">Omega-protein</fullName>
    </alternativeName>
    <alternativeName>
        <fullName evidence="9">Relaxing enzyme</fullName>
    </alternativeName>
    <alternativeName>
        <fullName evidence="7">Swivelase</fullName>
    </alternativeName>
    <alternativeName>
        <fullName evidence="8">Untwisting enzyme</fullName>
    </alternativeName>
</protein>
<dbReference type="SUPFAM" id="SSF56712">
    <property type="entry name" value="Prokaryotic type I DNA topoisomerase"/>
    <property type="match status" value="1"/>
</dbReference>
<evidence type="ECO:0000256" key="6">
    <source>
        <dbReference type="ARBA" id="ARBA00023235"/>
    </source>
</evidence>
<comment type="caution">
    <text evidence="13">The sequence shown here is derived from an EMBL/GenBank/DDBJ whole genome shotgun (WGS) entry which is preliminary data.</text>
</comment>
<dbReference type="GO" id="GO:0003677">
    <property type="term" value="F:DNA binding"/>
    <property type="evidence" value="ECO:0007669"/>
    <property type="project" value="UniProtKB-KW"/>
</dbReference>
<organism evidence="13 15">
    <name type="scientific">Alkalihalobacillus alcalophilus ATCC 27647 = CGMCC 1.3604</name>
    <dbReference type="NCBI Taxonomy" id="1218173"/>
    <lineage>
        <taxon>Bacteria</taxon>
        <taxon>Bacillati</taxon>
        <taxon>Bacillota</taxon>
        <taxon>Bacilli</taxon>
        <taxon>Bacillales</taxon>
        <taxon>Bacillaceae</taxon>
        <taxon>Alkalihalobacillus</taxon>
    </lineage>
</organism>
<dbReference type="GO" id="GO:0006265">
    <property type="term" value="P:DNA topological change"/>
    <property type="evidence" value="ECO:0007669"/>
    <property type="project" value="InterPro"/>
</dbReference>